<proteinExistence type="predicted"/>
<dbReference type="InParanoid" id="I7LXY7"/>
<evidence type="ECO:0000313" key="3">
    <source>
        <dbReference type="Proteomes" id="UP000009168"/>
    </source>
</evidence>
<keyword evidence="1" id="KW-0732">Signal</keyword>
<name>I7LXY7_TETTS</name>
<sequence>MQRKFLTLVFIFVAVCRADLGKFFKNMIENLGEETTSIYFPQIDEAYPLQFLSFKVTAINLLNLKNNVKYQTDVDQFIFLVTFENPKVIIEINDKKFNPEINIQKMQIQVIISRDFKTCKSFSFTPWEKLDLDIGLISNFIPDKFLNNDFIKGFLRTLEPLFKAKISQFLQNAPISLFLEKGQINIHLKKQKQINMHDDL</sequence>
<dbReference type="AlphaFoldDB" id="I7LXY7"/>
<organism evidence="2 3">
    <name type="scientific">Tetrahymena thermophila (strain SB210)</name>
    <dbReference type="NCBI Taxonomy" id="312017"/>
    <lineage>
        <taxon>Eukaryota</taxon>
        <taxon>Sar</taxon>
        <taxon>Alveolata</taxon>
        <taxon>Ciliophora</taxon>
        <taxon>Intramacronucleata</taxon>
        <taxon>Oligohymenophorea</taxon>
        <taxon>Hymenostomatida</taxon>
        <taxon>Tetrahymenina</taxon>
        <taxon>Tetrahymenidae</taxon>
        <taxon>Tetrahymena</taxon>
    </lineage>
</organism>
<accession>I7LXY7</accession>
<evidence type="ECO:0000313" key="2">
    <source>
        <dbReference type="EMBL" id="EAS07004.1"/>
    </source>
</evidence>
<feature type="chain" id="PRO_5003711900" description="Transmembrane protein" evidence="1">
    <location>
        <begin position="19"/>
        <end position="200"/>
    </location>
</feature>
<keyword evidence="3" id="KW-1185">Reference proteome</keyword>
<gene>
    <name evidence="2" type="ORF">TTHERM_00841300</name>
</gene>
<dbReference type="KEGG" id="tet:TTHERM_00841300"/>
<dbReference type="EMBL" id="GG662249">
    <property type="protein sequence ID" value="EAS07004.1"/>
    <property type="molecule type" value="Genomic_DNA"/>
</dbReference>
<protein>
    <recommendedName>
        <fullName evidence="4">Transmembrane protein</fullName>
    </recommendedName>
</protein>
<dbReference type="Proteomes" id="UP000009168">
    <property type="component" value="Unassembled WGS sequence"/>
</dbReference>
<feature type="signal peptide" evidence="1">
    <location>
        <begin position="1"/>
        <end position="18"/>
    </location>
</feature>
<evidence type="ECO:0000256" key="1">
    <source>
        <dbReference type="SAM" id="SignalP"/>
    </source>
</evidence>
<evidence type="ECO:0008006" key="4">
    <source>
        <dbReference type="Google" id="ProtNLM"/>
    </source>
</evidence>
<dbReference type="GeneID" id="7839187"/>
<reference evidence="3" key="1">
    <citation type="journal article" date="2006" name="PLoS Biol.">
        <title>Macronuclear genome sequence of the ciliate Tetrahymena thermophila, a model eukaryote.</title>
        <authorList>
            <person name="Eisen J.A."/>
            <person name="Coyne R.S."/>
            <person name="Wu M."/>
            <person name="Wu D."/>
            <person name="Thiagarajan M."/>
            <person name="Wortman J.R."/>
            <person name="Badger J.H."/>
            <person name="Ren Q."/>
            <person name="Amedeo P."/>
            <person name="Jones K.M."/>
            <person name="Tallon L.J."/>
            <person name="Delcher A.L."/>
            <person name="Salzberg S.L."/>
            <person name="Silva J.C."/>
            <person name="Haas B.J."/>
            <person name="Majoros W.H."/>
            <person name="Farzad M."/>
            <person name="Carlton J.M."/>
            <person name="Smith R.K. Jr."/>
            <person name="Garg J."/>
            <person name="Pearlman R.E."/>
            <person name="Karrer K.M."/>
            <person name="Sun L."/>
            <person name="Manning G."/>
            <person name="Elde N.C."/>
            <person name="Turkewitz A.P."/>
            <person name="Asai D.J."/>
            <person name="Wilkes D.E."/>
            <person name="Wang Y."/>
            <person name="Cai H."/>
            <person name="Collins K."/>
            <person name="Stewart B.A."/>
            <person name="Lee S.R."/>
            <person name="Wilamowska K."/>
            <person name="Weinberg Z."/>
            <person name="Ruzzo W.L."/>
            <person name="Wloga D."/>
            <person name="Gaertig J."/>
            <person name="Frankel J."/>
            <person name="Tsao C.-C."/>
            <person name="Gorovsky M.A."/>
            <person name="Keeling P.J."/>
            <person name="Waller R.F."/>
            <person name="Patron N.J."/>
            <person name="Cherry J.M."/>
            <person name="Stover N.A."/>
            <person name="Krieger C.J."/>
            <person name="del Toro C."/>
            <person name="Ryder H.F."/>
            <person name="Williamson S.C."/>
            <person name="Barbeau R.A."/>
            <person name="Hamilton E.P."/>
            <person name="Orias E."/>
        </authorList>
    </citation>
    <scope>NUCLEOTIDE SEQUENCE [LARGE SCALE GENOMIC DNA]</scope>
    <source>
        <strain evidence="3">SB210</strain>
    </source>
</reference>
<dbReference type="RefSeq" id="XP_001027246.1">
    <property type="nucleotide sequence ID" value="XM_001027246.1"/>
</dbReference>
<dbReference type="HOGENOM" id="CLU_1368665_0_0_1"/>